<protein>
    <recommendedName>
        <fullName evidence="11">C2H2-type domain-containing protein</fullName>
    </recommendedName>
</protein>
<keyword evidence="4 9" id="KW-0863">Zinc-finger</keyword>
<evidence type="ECO:0000313" key="12">
    <source>
        <dbReference type="EMBL" id="OMO97269.1"/>
    </source>
</evidence>
<comment type="subcellular location">
    <subcellularLocation>
        <location evidence="1">Nucleus</location>
    </subcellularLocation>
</comment>
<sequence length="175" mass="19591">METKHPKKYSSDQTAVWSLDQDDLSGQPKSYTCSFCQKGFSNAQALGGHMNIHRRDRAKLRESSEENMLSLDDHSQDSEIMVLESSEEKISSSAKRSSPSKISREDQYDGVSSSSVSPRNKDAVKTSGENHEDSSLPMFHGSSSSSKIELDLELRLGPEPHQDNQTRSKNTMEFF</sequence>
<dbReference type="PANTHER" id="PTHR45801:SF111">
    <property type="entry name" value="C2H2 AND C2HC ZINC FINGERS SUPERFAMILY PROTEIN"/>
    <property type="match status" value="1"/>
</dbReference>
<dbReference type="GO" id="GO:0005634">
    <property type="term" value="C:nucleus"/>
    <property type="evidence" value="ECO:0007669"/>
    <property type="project" value="UniProtKB-SubCell"/>
</dbReference>
<keyword evidence="7" id="KW-0804">Transcription</keyword>
<keyword evidence="2" id="KW-0479">Metal-binding</keyword>
<comment type="caution">
    <text evidence="12">The sequence shown here is derived from an EMBL/GenBank/DDBJ whole genome shotgun (WGS) entry which is preliminary data.</text>
</comment>
<dbReference type="FunFam" id="3.30.160.60:FF:000110">
    <property type="entry name" value="Zinc finger protein-like"/>
    <property type="match status" value="1"/>
</dbReference>
<accession>A0A1R3JQW8</accession>
<gene>
    <name evidence="12" type="ORF">COLO4_14749</name>
</gene>
<feature type="region of interest" description="Disordered" evidence="10">
    <location>
        <begin position="1"/>
        <end position="28"/>
    </location>
</feature>
<feature type="region of interest" description="Disordered" evidence="10">
    <location>
        <begin position="57"/>
        <end position="175"/>
    </location>
</feature>
<feature type="domain" description="C2H2-type" evidence="11">
    <location>
        <begin position="31"/>
        <end position="58"/>
    </location>
</feature>
<dbReference type="AlphaFoldDB" id="A0A1R3JQW8"/>
<dbReference type="OrthoDB" id="780709at2759"/>
<evidence type="ECO:0000256" key="10">
    <source>
        <dbReference type="SAM" id="MobiDB-lite"/>
    </source>
</evidence>
<dbReference type="InterPro" id="IPR036236">
    <property type="entry name" value="Znf_C2H2_sf"/>
</dbReference>
<evidence type="ECO:0000256" key="7">
    <source>
        <dbReference type="ARBA" id="ARBA00023163"/>
    </source>
</evidence>
<proteinExistence type="predicted"/>
<feature type="compositionally biased region" description="Low complexity" evidence="10">
    <location>
        <begin position="91"/>
        <end position="101"/>
    </location>
</feature>
<keyword evidence="6" id="KW-0805">Transcription regulation</keyword>
<feature type="compositionally biased region" description="Basic and acidic residues" evidence="10">
    <location>
        <begin position="148"/>
        <end position="166"/>
    </location>
</feature>
<dbReference type="SUPFAM" id="SSF57667">
    <property type="entry name" value="beta-beta-alpha zinc fingers"/>
    <property type="match status" value="1"/>
</dbReference>
<dbReference type="GO" id="GO:0008270">
    <property type="term" value="F:zinc ion binding"/>
    <property type="evidence" value="ECO:0007669"/>
    <property type="project" value="UniProtKB-KW"/>
</dbReference>
<evidence type="ECO:0000256" key="5">
    <source>
        <dbReference type="ARBA" id="ARBA00022833"/>
    </source>
</evidence>
<evidence type="ECO:0000256" key="3">
    <source>
        <dbReference type="ARBA" id="ARBA00022737"/>
    </source>
</evidence>
<keyword evidence="3" id="KW-0677">Repeat</keyword>
<evidence type="ECO:0000256" key="4">
    <source>
        <dbReference type="ARBA" id="ARBA00022771"/>
    </source>
</evidence>
<evidence type="ECO:0000256" key="9">
    <source>
        <dbReference type="PROSITE-ProRule" id="PRU00042"/>
    </source>
</evidence>
<evidence type="ECO:0000256" key="6">
    <source>
        <dbReference type="ARBA" id="ARBA00023015"/>
    </source>
</evidence>
<evidence type="ECO:0000313" key="13">
    <source>
        <dbReference type="Proteomes" id="UP000187203"/>
    </source>
</evidence>
<organism evidence="12 13">
    <name type="scientific">Corchorus olitorius</name>
    <dbReference type="NCBI Taxonomy" id="93759"/>
    <lineage>
        <taxon>Eukaryota</taxon>
        <taxon>Viridiplantae</taxon>
        <taxon>Streptophyta</taxon>
        <taxon>Embryophyta</taxon>
        <taxon>Tracheophyta</taxon>
        <taxon>Spermatophyta</taxon>
        <taxon>Magnoliopsida</taxon>
        <taxon>eudicotyledons</taxon>
        <taxon>Gunneridae</taxon>
        <taxon>Pentapetalae</taxon>
        <taxon>rosids</taxon>
        <taxon>malvids</taxon>
        <taxon>Malvales</taxon>
        <taxon>Malvaceae</taxon>
        <taxon>Grewioideae</taxon>
        <taxon>Apeibeae</taxon>
        <taxon>Corchorus</taxon>
    </lineage>
</organism>
<keyword evidence="13" id="KW-1185">Reference proteome</keyword>
<evidence type="ECO:0000256" key="1">
    <source>
        <dbReference type="ARBA" id="ARBA00004123"/>
    </source>
</evidence>
<dbReference type="EMBL" id="AWUE01015455">
    <property type="protein sequence ID" value="OMO97269.1"/>
    <property type="molecule type" value="Genomic_DNA"/>
</dbReference>
<evidence type="ECO:0000256" key="2">
    <source>
        <dbReference type="ARBA" id="ARBA00022723"/>
    </source>
</evidence>
<dbReference type="InterPro" id="IPR052426">
    <property type="entry name" value="Plant_dev_regulator"/>
</dbReference>
<keyword evidence="8" id="KW-0539">Nucleus</keyword>
<dbReference type="Gene3D" id="3.30.160.60">
    <property type="entry name" value="Classic Zinc Finger"/>
    <property type="match status" value="1"/>
</dbReference>
<dbReference type="PANTHER" id="PTHR45801">
    <property type="entry name" value="OS07G0101800 PROTEIN"/>
    <property type="match status" value="1"/>
</dbReference>
<dbReference type="SMART" id="SM00355">
    <property type="entry name" value="ZnF_C2H2"/>
    <property type="match status" value="1"/>
</dbReference>
<dbReference type="STRING" id="93759.A0A1R3JQW8"/>
<dbReference type="PROSITE" id="PS50157">
    <property type="entry name" value="ZINC_FINGER_C2H2_2"/>
    <property type="match status" value="1"/>
</dbReference>
<dbReference type="PROSITE" id="PS00028">
    <property type="entry name" value="ZINC_FINGER_C2H2_1"/>
    <property type="match status" value="1"/>
</dbReference>
<evidence type="ECO:0000259" key="11">
    <source>
        <dbReference type="PROSITE" id="PS50157"/>
    </source>
</evidence>
<name>A0A1R3JQW8_9ROSI</name>
<dbReference type="InterPro" id="IPR013087">
    <property type="entry name" value="Znf_C2H2_type"/>
</dbReference>
<evidence type="ECO:0000256" key="8">
    <source>
        <dbReference type="ARBA" id="ARBA00023242"/>
    </source>
</evidence>
<dbReference type="Proteomes" id="UP000187203">
    <property type="component" value="Unassembled WGS sequence"/>
</dbReference>
<reference evidence="13" key="1">
    <citation type="submission" date="2013-09" db="EMBL/GenBank/DDBJ databases">
        <title>Corchorus olitorius genome sequencing.</title>
        <authorList>
            <person name="Alam M."/>
            <person name="Haque M.S."/>
            <person name="Islam M.S."/>
            <person name="Emdad E.M."/>
            <person name="Islam M.M."/>
            <person name="Ahmed B."/>
            <person name="Halim A."/>
            <person name="Hossen Q.M.M."/>
            <person name="Hossain M.Z."/>
            <person name="Ahmed R."/>
            <person name="Khan M.M."/>
            <person name="Islam R."/>
            <person name="Rashid M.M."/>
            <person name="Khan S.A."/>
            <person name="Rahman M.S."/>
            <person name="Alam M."/>
            <person name="Yahiya A.S."/>
            <person name="Khan M.S."/>
            <person name="Azam M.S."/>
            <person name="Haque T."/>
            <person name="Lashkar M.Z.H."/>
            <person name="Akhand A.I."/>
            <person name="Morshed G."/>
            <person name="Roy S."/>
            <person name="Uddin K.S."/>
            <person name="Rabeya T."/>
            <person name="Hossain A.S."/>
            <person name="Chowdhury A."/>
            <person name="Snigdha A.R."/>
            <person name="Mortoza M.S."/>
            <person name="Matin S.A."/>
            <person name="Hoque S.M.E."/>
            <person name="Islam M.K."/>
            <person name="Roy D.K."/>
            <person name="Haider R."/>
            <person name="Moosa M.M."/>
            <person name="Elias S.M."/>
            <person name="Hasan A.M."/>
            <person name="Jahan S."/>
            <person name="Shafiuddin M."/>
            <person name="Mahmood N."/>
            <person name="Shommy N.S."/>
        </authorList>
    </citation>
    <scope>NUCLEOTIDE SEQUENCE [LARGE SCALE GENOMIC DNA]</scope>
    <source>
        <strain evidence="13">cv. O-4</strain>
    </source>
</reference>
<keyword evidence="5" id="KW-0862">Zinc</keyword>
<feature type="compositionally biased region" description="Basic and acidic residues" evidence="10">
    <location>
        <begin position="119"/>
        <end position="134"/>
    </location>
</feature>